<sequence length="143" mass="16788">MEAFIIILTATQLLYIAAIHAASSRRRNDTSDVIGITYPLELHNNHVQIYAFKEKDDILIKVKDKKCDIEMDCVEDILELLIQRRNKLKDMYDAVSTCLCIDEVCSRLFPKYMCAAEGYGLIYREWKLRKERRTEDESLLFFV</sequence>
<gene>
    <name evidence="1" type="ORF">M9H77_11119</name>
</gene>
<evidence type="ECO:0000313" key="1">
    <source>
        <dbReference type="EMBL" id="KAI5670755.1"/>
    </source>
</evidence>
<comment type="caution">
    <text evidence="1">The sequence shown here is derived from an EMBL/GenBank/DDBJ whole genome shotgun (WGS) entry which is preliminary data.</text>
</comment>
<evidence type="ECO:0000313" key="2">
    <source>
        <dbReference type="Proteomes" id="UP001060085"/>
    </source>
</evidence>
<name>A0ACC0BDP2_CATRO</name>
<reference evidence="2" key="1">
    <citation type="journal article" date="2023" name="Nat. Plants">
        <title>Single-cell RNA sequencing provides a high-resolution roadmap for understanding the multicellular compartmentation of specialized metabolism.</title>
        <authorList>
            <person name="Sun S."/>
            <person name="Shen X."/>
            <person name="Li Y."/>
            <person name="Li Y."/>
            <person name="Wang S."/>
            <person name="Li R."/>
            <person name="Zhang H."/>
            <person name="Shen G."/>
            <person name="Guo B."/>
            <person name="Wei J."/>
            <person name="Xu J."/>
            <person name="St-Pierre B."/>
            <person name="Chen S."/>
            <person name="Sun C."/>
        </authorList>
    </citation>
    <scope>NUCLEOTIDE SEQUENCE [LARGE SCALE GENOMIC DNA]</scope>
</reference>
<protein>
    <submittedName>
        <fullName evidence="1">Uncharacterized protein</fullName>
    </submittedName>
</protein>
<dbReference type="Proteomes" id="UP001060085">
    <property type="component" value="Linkage Group LG03"/>
</dbReference>
<proteinExistence type="predicted"/>
<keyword evidence="2" id="KW-1185">Reference proteome</keyword>
<accession>A0ACC0BDP2</accession>
<organism evidence="1 2">
    <name type="scientific">Catharanthus roseus</name>
    <name type="common">Madagascar periwinkle</name>
    <name type="synonym">Vinca rosea</name>
    <dbReference type="NCBI Taxonomy" id="4058"/>
    <lineage>
        <taxon>Eukaryota</taxon>
        <taxon>Viridiplantae</taxon>
        <taxon>Streptophyta</taxon>
        <taxon>Embryophyta</taxon>
        <taxon>Tracheophyta</taxon>
        <taxon>Spermatophyta</taxon>
        <taxon>Magnoliopsida</taxon>
        <taxon>eudicotyledons</taxon>
        <taxon>Gunneridae</taxon>
        <taxon>Pentapetalae</taxon>
        <taxon>asterids</taxon>
        <taxon>lamiids</taxon>
        <taxon>Gentianales</taxon>
        <taxon>Apocynaceae</taxon>
        <taxon>Rauvolfioideae</taxon>
        <taxon>Vinceae</taxon>
        <taxon>Catharanthinae</taxon>
        <taxon>Catharanthus</taxon>
    </lineage>
</organism>
<dbReference type="EMBL" id="CM044703">
    <property type="protein sequence ID" value="KAI5670755.1"/>
    <property type="molecule type" value="Genomic_DNA"/>
</dbReference>